<evidence type="ECO:0000313" key="2">
    <source>
        <dbReference type="Proteomes" id="UP000218334"/>
    </source>
</evidence>
<reference evidence="2" key="1">
    <citation type="journal article" date="2017" name="Nat. Ecol. Evol.">
        <title>Genome expansion and lineage-specific genetic innovations in the forest pathogenic fungi Armillaria.</title>
        <authorList>
            <person name="Sipos G."/>
            <person name="Prasanna A.N."/>
            <person name="Walter M.C."/>
            <person name="O'Connor E."/>
            <person name="Balint B."/>
            <person name="Krizsan K."/>
            <person name="Kiss B."/>
            <person name="Hess J."/>
            <person name="Varga T."/>
            <person name="Slot J."/>
            <person name="Riley R."/>
            <person name="Boka B."/>
            <person name="Rigling D."/>
            <person name="Barry K."/>
            <person name="Lee J."/>
            <person name="Mihaltcheva S."/>
            <person name="LaButti K."/>
            <person name="Lipzen A."/>
            <person name="Waldron R."/>
            <person name="Moloney N.M."/>
            <person name="Sperisen C."/>
            <person name="Kredics L."/>
            <person name="Vagvoelgyi C."/>
            <person name="Patrignani A."/>
            <person name="Fitzpatrick D."/>
            <person name="Nagy I."/>
            <person name="Doyle S."/>
            <person name="Anderson J.B."/>
            <person name="Grigoriev I.V."/>
            <person name="Gueldener U."/>
            <person name="Muensterkoetter M."/>
            <person name="Nagy L.G."/>
        </authorList>
    </citation>
    <scope>NUCLEOTIDE SEQUENCE [LARGE SCALE GENOMIC DNA]</scope>
    <source>
        <strain evidence="2">28-4</strain>
    </source>
</reference>
<name>A0A2H3BMU1_9AGAR</name>
<proteinExistence type="predicted"/>
<feature type="non-terminal residue" evidence="1">
    <location>
        <position position="1"/>
    </location>
</feature>
<dbReference type="Proteomes" id="UP000218334">
    <property type="component" value="Unassembled WGS sequence"/>
</dbReference>
<dbReference type="EMBL" id="KZ293437">
    <property type="protein sequence ID" value="PBK67348.1"/>
    <property type="molecule type" value="Genomic_DNA"/>
</dbReference>
<accession>A0A2H3BMU1</accession>
<sequence>LLDDLVEKWDLRWSDQNDGLALTSAEKKQNLVAKEENVLIYFDSDINSESSLTDRIQIFMAGWDICTKPAARCEREALDSKGPVTISVTYMDGSAYNNGTADTCAGAGVWFEDSNDRNIHI</sequence>
<keyword evidence="2" id="KW-1185">Reference proteome</keyword>
<evidence type="ECO:0000313" key="1">
    <source>
        <dbReference type="EMBL" id="PBK67348.1"/>
    </source>
</evidence>
<gene>
    <name evidence="1" type="ORF">ARMSODRAFT_889358</name>
</gene>
<dbReference type="STRING" id="1076256.A0A2H3BMU1"/>
<organism evidence="1 2">
    <name type="scientific">Armillaria solidipes</name>
    <dbReference type="NCBI Taxonomy" id="1076256"/>
    <lineage>
        <taxon>Eukaryota</taxon>
        <taxon>Fungi</taxon>
        <taxon>Dikarya</taxon>
        <taxon>Basidiomycota</taxon>
        <taxon>Agaricomycotina</taxon>
        <taxon>Agaricomycetes</taxon>
        <taxon>Agaricomycetidae</taxon>
        <taxon>Agaricales</taxon>
        <taxon>Marasmiineae</taxon>
        <taxon>Physalacriaceae</taxon>
        <taxon>Armillaria</taxon>
    </lineage>
</organism>
<protein>
    <submittedName>
        <fullName evidence="1">Uncharacterized protein</fullName>
    </submittedName>
</protein>
<dbReference type="AlphaFoldDB" id="A0A2H3BMU1"/>